<keyword evidence="2" id="KW-0732">Signal</keyword>
<dbReference type="SMART" id="SM00369">
    <property type="entry name" value="LRR_TYP"/>
    <property type="match status" value="4"/>
</dbReference>
<keyword evidence="1" id="KW-0433">Leucine-rich repeat</keyword>
<dbReference type="PRINTS" id="PR00019">
    <property type="entry name" value="LEURICHRPT"/>
</dbReference>
<dbReference type="Proteomes" id="UP001482620">
    <property type="component" value="Unassembled WGS sequence"/>
</dbReference>
<keyword evidence="3" id="KW-0677">Repeat</keyword>
<dbReference type="SUPFAM" id="SSF52058">
    <property type="entry name" value="L domain-like"/>
    <property type="match status" value="1"/>
</dbReference>
<dbReference type="PANTHER" id="PTHR24373">
    <property type="entry name" value="SLIT RELATED LEUCINE-RICH REPEAT NEURONAL PROTEIN"/>
    <property type="match status" value="1"/>
</dbReference>
<organism evidence="5 6">
    <name type="scientific">Ilyodon furcidens</name>
    <name type="common">goldbreast splitfin</name>
    <dbReference type="NCBI Taxonomy" id="33524"/>
    <lineage>
        <taxon>Eukaryota</taxon>
        <taxon>Metazoa</taxon>
        <taxon>Chordata</taxon>
        <taxon>Craniata</taxon>
        <taxon>Vertebrata</taxon>
        <taxon>Euteleostomi</taxon>
        <taxon>Actinopterygii</taxon>
        <taxon>Neopterygii</taxon>
        <taxon>Teleostei</taxon>
        <taxon>Neoteleostei</taxon>
        <taxon>Acanthomorphata</taxon>
        <taxon>Ovalentaria</taxon>
        <taxon>Atherinomorphae</taxon>
        <taxon>Cyprinodontiformes</taxon>
        <taxon>Goodeidae</taxon>
        <taxon>Ilyodon</taxon>
    </lineage>
</organism>
<dbReference type="PROSITE" id="PS51450">
    <property type="entry name" value="LRR"/>
    <property type="match status" value="3"/>
</dbReference>
<dbReference type="InterPro" id="IPR050328">
    <property type="entry name" value="Dev_Immune_Receptor"/>
</dbReference>
<dbReference type="PANTHER" id="PTHR24373:SF275">
    <property type="entry name" value="TIR DOMAIN-CONTAINING PROTEIN"/>
    <property type="match status" value="1"/>
</dbReference>
<accession>A0ABV0UDE7</accession>
<evidence type="ECO:0000256" key="2">
    <source>
        <dbReference type="ARBA" id="ARBA00022729"/>
    </source>
</evidence>
<reference evidence="5 6" key="1">
    <citation type="submission" date="2021-06" db="EMBL/GenBank/DDBJ databases">
        <authorList>
            <person name="Palmer J.M."/>
        </authorList>
    </citation>
    <scope>NUCLEOTIDE SEQUENCE [LARGE SCALE GENOMIC DNA]</scope>
    <source>
        <strain evidence="6">if_2019</strain>
        <tissue evidence="5">Muscle</tissue>
    </source>
</reference>
<evidence type="ECO:0000313" key="6">
    <source>
        <dbReference type="Proteomes" id="UP001482620"/>
    </source>
</evidence>
<dbReference type="Pfam" id="PF13855">
    <property type="entry name" value="LRR_8"/>
    <property type="match status" value="1"/>
</dbReference>
<feature type="non-terminal residue" evidence="5">
    <location>
        <position position="170"/>
    </location>
</feature>
<dbReference type="InterPro" id="IPR032675">
    <property type="entry name" value="LRR_dom_sf"/>
</dbReference>
<sequence length="170" mass="19288">MCEQLPNLQLLDLSYNKIQTLPSFSGCESIQKIDLHHNEIEELRENTFTGLMTLRSLDLSWNRVSSVKPNSFFGLTALSKLDLSSNQLSSLPLTGLQSLTHIRLVGNEQLMELIPREDLPRVRLMELPYAFQCCAFISCEKREGEGGGLSWEREEVADSSSRDPPFHFSQ</sequence>
<dbReference type="Gene3D" id="3.80.10.10">
    <property type="entry name" value="Ribonuclease Inhibitor"/>
    <property type="match status" value="1"/>
</dbReference>
<dbReference type="Pfam" id="PF00560">
    <property type="entry name" value="LRR_1"/>
    <property type="match status" value="1"/>
</dbReference>
<feature type="region of interest" description="Disordered" evidence="4">
    <location>
        <begin position="144"/>
        <end position="170"/>
    </location>
</feature>
<evidence type="ECO:0000256" key="3">
    <source>
        <dbReference type="ARBA" id="ARBA00022737"/>
    </source>
</evidence>
<evidence type="ECO:0000313" key="5">
    <source>
        <dbReference type="EMBL" id="MEQ2242158.1"/>
    </source>
</evidence>
<evidence type="ECO:0000256" key="4">
    <source>
        <dbReference type="SAM" id="MobiDB-lite"/>
    </source>
</evidence>
<keyword evidence="6" id="KW-1185">Reference proteome</keyword>
<name>A0ABV0UDE7_9TELE</name>
<protein>
    <submittedName>
        <fullName evidence="5">Uncharacterized protein</fullName>
    </submittedName>
</protein>
<evidence type="ECO:0000256" key="1">
    <source>
        <dbReference type="ARBA" id="ARBA00022614"/>
    </source>
</evidence>
<comment type="caution">
    <text evidence="5">The sequence shown here is derived from an EMBL/GenBank/DDBJ whole genome shotgun (WGS) entry which is preliminary data.</text>
</comment>
<dbReference type="InterPro" id="IPR003591">
    <property type="entry name" value="Leu-rich_rpt_typical-subtyp"/>
</dbReference>
<dbReference type="InterPro" id="IPR001611">
    <property type="entry name" value="Leu-rich_rpt"/>
</dbReference>
<dbReference type="EMBL" id="JAHRIQ010063414">
    <property type="protein sequence ID" value="MEQ2242158.1"/>
    <property type="molecule type" value="Genomic_DNA"/>
</dbReference>
<gene>
    <name evidence="5" type="ORF">ILYODFUR_032946</name>
</gene>
<proteinExistence type="predicted"/>